<dbReference type="OrthoDB" id="361494at2759"/>
<name>A0A3S5ATY6_9PLAT</name>
<evidence type="ECO:0000313" key="3">
    <source>
        <dbReference type="Proteomes" id="UP000784294"/>
    </source>
</evidence>
<proteinExistence type="predicted"/>
<organism evidence="2 3">
    <name type="scientific">Protopolystoma xenopodis</name>
    <dbReference type="NCBI Taxonomy" id="117903"/>
    <lineage>
        <taxon>Eukaryota</taxon>
        <taxon>Metazoa</taxon>
        <taxon>Spiralia</taxon>
        <taxon>Lophotrochozoa</taxon>
        <taxon>Platyhelminthes</taxon>
        <taxon>Monogenea</taxon>
        <taxon>Polyopisthocotylea</taxon>
        <taxon>Polystomatidea</taxon>
        <taxon>Polystomatidae</taxon>
        <taxon>Protopolystoma</taxon>
    </lineage>
</organism>
<keyword evidence="3" id="KW-1185">Reference proteome</keyword>
<evidence type="ECO:0000313" key="2">
    <source>
        <dbReference type="EMBL" id="VEL37688.1"/>
    </source>
</evidence>
<reference evidence="2" key="1">
    <citation type="submission" date="2018-11" db="EMBL/GenBank/DDBJ databases">
        <authorList>
            <consortium name="Pathogen Informatics"/>
        </authorList>
    </citation>
    <scope>NUCLEOTIDE SEQUENCE</scope>
</reference>
<accession>A0A3S5ATY6</accession>
<gene>
    <name evidence="2" type="ORF">PXEA_LOCUS31128</name>
</gene>
<protein>
    <submittedName>
        <fullName evidence="2">Uncharacterized protein</fullName>
    </submittedName>
</protein>
<feature type="compositionally biased region" description="Polar residues" evidence="1">
    <location>
        <begin position="10"/>
        <end position="21"/>
    </location>
</feature>
<dbReference type="Proteomes" id="UP000784294">
    <property type="component" value="Unassembled WGS sequence"/>
</dbReference>
<evidence type="ECO:0000256" key="1">
    <source>
        <dbReference type="SAM" id="MobiDB-lite"/>
    </source>
</evidence>
<feature type="compositionally biased region" description="Polar residues" evidence="1">
    <location>
        <begin position="29"/>
        <end position="57"/>
    </location>
</feature>
<sequence length="175" mass="18335">MSTIWDFRQLSGTTGQESRASHNGKQRHGFSSTDASPYNPDNSTSSRSNQAGWNDSASLRRKQPGGVHGDVLPKNPLTTGGSSSIGNDGSSSGANYISHSDSATSQLATSLPSSSSFGPAEVIPASGCPVWESSPAQGMRGEYPYSARLLPCRALACGGSGFRELRVINRDTLLI</sequence>
<feature type="region of interest" description="Disordered" evidence="1">
    <location>
        <begin position="1"/>
        <end position="98"/>
    </location>
</feature>
<feature type="compositionally biased region" description="Low complexity" evidence="1">
    <location>
        <begin position="80"/>
        <end position="93"/>
    </location>
</feature>
<dbReference type="AlphaFoldDB" id="A0A3S5ATY6"/>
<dbReference type="EMBL" id="CAAALY010255708">
    <property type="protein sequence ID" value="VEL37688.1"/>
    <property type="molecule type" value="Genomic_DNA"/>
</dbReference>
<comment type="caution">
    <text evidence="2">The sequence shown here is derived from an EMBL/GenBank/DDBJ whole genome shotgun (WGS) entry which is preliminary data.</text>
</comment>